<dbReference type="GO" id="GO:0051010">
    <property type="term" value="F:microtubule plus-end binding"/>
    <property type="evidence" value="ECO:0007669"/>
    <property type="project" value="TreeGrafter"/>
</dbReference>
<evidence type="ECO:0000313" key="1">
    <source>
        <dbReference type="EMBL" id="RMY38742.1"/>
    </source>
</evidence>
<dbReference type="Proteomes" id="UP000276864">
    <property type="component" value="Unassembled WGS sequence"/>
</dbReference>
<proteinExistence type="predicted"/>
<evidence type="ECO:0000313" key="2">
    <source>
        <dbReference type="Proteomes" id="UP000276864"/>
    </source>
</evidence>
<sequence length="162" mass="17707">MPASSTSNTNKARQLNHLHAQLAQLTAHMSDLENLLRMTAVQAEGMRGLGGYAGGMFMAASKVLGEETVGGQHGDPARRTEMEAVQTSLQISSTSAIELFTGNGACFVLVDILITKRDRLVLEKFETTTWKDRFGRELHQETGECGTQIAERNCVMQHENGL</sequence>
<dbReference type="GO" id="GO:0042729">
    <property type="term" value="C:DASH complex"/>
    <property type="evidence" value="ECO:0007669"/>
    <property type="project" value="TreeGrafter"/>
</dbReference>
<name>A0A3M7BFY0_HORWE</name>
<dbReference type="AlphaFoldDB" id="A0A3M7BFY0"/>
<dbReference type="Pfam" id="PF08227">
    <property type="entry name" value="DASH_Hsk3"/>
    <property type="match status" value="1"/>
</dbReference>
<dbReference type="InterPro" id="IPR013183">
    <property type="entry name" value="Hsk3-like"/>
</dbReference>
<dbReference type="PANTHER" id="PTHR28289:SF1">
    <property type="entry name" value="DASH COMPLEX SUBUNIT HSK3"/>
    <property type="match status" value="1"/>
</dbReference>
<dbReference type="GO" id="GO:0008608">
    <property type="term" value="P:attachment of spindle microtubules to kinetochore"/>
    <property type="evidence" value="ECO:0007669"/>
    <property type="project" value="InterPro"/>
</dbReference>
<accession>A0A3M7BFY0</accession>
<protein>
    <submittedName>
        <fullName evidence="1">Uncharacterized protein</fullName>
    </submittedName>
</protein>
<comment type="caution">
    <text evidence="1">The sequence shown here is derived from an EMBL/GenBank/DDBJ whole genome shotgun (WGS) entry which is preliminary data.</text>
</comment>
<dbReference type="EMBL" id="QWIM01000156">
    <property type="protein sequence ID" value="RMY38742.1"/>
    <property type="molecule type" value="Genomic_DNA"/>
</dbReference>
<reference evidence="1 2" key="1">
    <citation type="journal article" date="2018" name="BMC Genomics">
        <title>Genomic evidence for intraspecific hybridization in a clonal and extremely halotolerant yeast.</title>
        <authorList>
            <person name="Gostincar C."/>
            <person name="Stajich J.E."/>
            <person name="Zupancic J."/>
            <person name="Zalar P."/>
            <person name="Gunde-Cimerman N."/>
        </authorList>
    </citation>
    <scope>NUCLEOTIDE SEQUENCE [LARGE SCALE GENOMIC DNA]</scope>
    <source>
        <strain evidence="1 2">EXF-6651</strain>
    </source>
</reference>
<dbReference type="InterPro" id="IPR042332">
    <property type="entry name" value="Hsk3"/>
</dbReference>
<organism evidence="1 2">
    <name type="scientific">Hortaea werneckii</name>
    <name type="common">Black yeast</name>
    <name type="synonym">Cladosporium werneckii</name>
    <dbReference type="NCBI Taxonomy" id="91943"/>
    <lineage>
        <taxon>Eukaryota</taxon>
        <taxon>Fungi</taxon>
        <taxon>Dikarya</taxon>
        <taxon>Ascomycota</taxon>
        <taxon>Pezizomycotina</taxon>
        <taxon>Dothideomycetes</taxon>
        <taxon>Dothideomycetidae</taxon>
        <taxon>Mycosphaerellales</taxon>
        <taxon>Teratosphaeriaceae</taxon>
        <taxon>Hortaea</taxon>
    </lineage>
</organism>
<dbReference type="PANTHER" id="PTHR28289">
    <property type="entry name" value="DASH COMPLEX SUBUNIT HSK3"/>
    <property type="match status" value="1"/>
</dbReference>
<gene>
    <name evidence="1" type="ORF">D0866_02393</name>
</gene>